<keyword evidence="2" id="KW-0732">Signal</keyword>
<feature type="transmembrane region" description="Helical" evidence="1">
    <location>
        <begin position="49"/>
        <end position="67"/>
    </location>
</feature>
<name>A0A7X6H054_9RHOB</name>
<dbReference type="Proteomes" id="UP000526408">
    <property type="component" value="Unassembled WGS sequence"/>
</dbReference>
<dbReference type="AlphaFoldDB" id="A0A7X6H054"/>
<accession>A0A7X6H054</accession>
<keyword evidence="1" id="KW-0812">Transmembrane</keyword>
<feature type="transmembrane region" description="Helical" evidence="1">
    <location>
        <begin position="104"/>
        <end position="123"/>
    </location>
</feature>
<sequence>MTSQTFALFYALLAALPAAMHVAVAAGAPLGRFTVGGRFPGRLPPLWRGLALVQAGLLAGMALVVLGRGGALSTGLPPGLFWPVLGLTLLSLLANAASPSRPERLLWTPVLLGMAASALGAAFL</sequence>
<dbReference type="EMBL" id="JAAZQQ010000002">
    <property type="protein sequence ID" value="NKX44456.1"/>
    <property type="molecule type" value="Genomic_DNA"/>
</dbReference>
<evidence type="ECO:0000313" key="4">
    <source>
        <dbReference type="Proteomes" id="UP000526408"/>
    </source>
</evidence>
<dbReference type="RefSeq" id="WP_168622829.1">
    <property type="nucleotide sequence ID" value="NZ_JAAZQQ010000002.1"/>
</dbReference>
<protein>
    <submittedName>
        <fullName evidence="3">Uncharacterized protein</fullName>
    </submittedName>
</protein>
<evidence type="ECO:0000256" key="2">
    <source>
        <dbReference type="SAM" id="SignalP"/>
    </source>
</evidence>
<keyword evidence="1" id="KW-1133">Transmembrane helix</keyword>
<proteinExistence type="predicted"/>
<keyword evidence="4" id="KW-1185">Reference proteome</keyword>
<comment type="caution">
    <text evidence="3">The sequence shown here is derived from an EMBL/GenBank/DDBJ whole genome shotgun (WGS) entry which is preliminary data.</text>
</comment>
<feature type="chain" id="PRO_5030829543" evidence="2">
    <location>
        <begin position="26"/>
        <end position="124"/>
    </location>
</feature>
<evidence type="ECO:0000313" key="3">
    <source>
        <dbReference type="EMBL" id="NKX44456.1"/>
    </source>
</evidence>
<reference evidence="3 4" key="1">
    <citation type="submission" date="2020-04" db="EMBL/GenBank/DDBJ databases">
        <authorList>
            <person name="Yoon J."/>
        </authorList>
    </citation>
    <scope>NUCLEOTIDE SEQUENCE [LARGE SCALE GENOMIC DNA]</scope>
    <source>
        <strain evidence="3 4">KMU-115</strain>
    </source>
</reference>
<feature type="signal peptide" evidence="2">
    <location>
        <begin position="1"/>
        <end position="25"/>
    </location>
</feature>
<evidence type="ECO:0000256" key="1">
    <source>
        <dbReference type="SAM" id="Phobius"/>
    </source>
</evidence>
<keyword evidence="1" id="KW-0472">Membrane</keyword>
<gene>
    <name evidence="3" type="ORF">HCU73_07615</name>
</gene>
<organism evidence="3 4">
    <name type="scientific">Roseicyclus persicicus</name>
    <dbReference type="NCBI Taxonomy" id="2650661"/>
    <lineage>
        <taxon>Bacteria</taxon>
        <taxon>Pseudomonadati</taxon>
        <taxon>Pseudomonadota</taxon>
        <taxon>Alphaproteobacteria</taxon>
        <taxon>Rhodobacterales</taxon>
        <taxon>Roseobacteraceae</taxon>
        <taxon>Roseicyclus</taxon>
    </lineage>
</organism>
<feature type="transmembrane region" description="Helical" evidence="1">
    <location>
        <begin position="79"/>
        <end position="98"/>
    </location>
</feature>